<dbReference type="EMBL" id="CP126084">
    <property type="protein sequence ID" value="WHX51327.1"/>
    <property type="molecule type" value="Genomic_DNA"/>
</dbReference>
<dbReference type="AlphaFoldDB" id="A0AA95L3B5"/>
<dbReference type="RefSeq" id="WP_283928297.1">
    <property type="nucleotide sequence ID" value="NZ_CP126084.1"/>
</dbReference>
<evidence type="ECO:0000313" key="2">
    <source>
        <dbReference type="Proteomes" id="UP001177943"/>
    </source>
</evidence>
<organism evidence="1 2">
    <name type="scientific">Paenibacillus woosongensis</name>
    <dbReference type="NCBI Taxonomy" id="307580"/>
    <lineage>
        <taxon>Bacteria</taxon>
        <taxon>Bacillati</taxon>
        <taxon>Bacillota</taxon>
        <taxon>Bacilli</taxon>
        <taxon>Bacillales</taxon>
        <taxon>Paenibacillaceae</taxon>
        <taxon>Paenibacillus</taxon>
    </lineage>
</organism>
<reference evidence="1" key="1">
    <citation type="submission" date="2023-05" db="EMBL/GenBank/DDBJ databases">
        <title>Comparative genomics of Bacillaceae isolates and their secondary metabolite potential.</title>
        <authorList>
            <person name="Song L."/>
            <person name="Nielsen L.J."/>
            <person name="Mohite O."/>
            <person name="Xu X."/>
            <person name="Weber T."/>
            <person name="Kovacs A.T."/>
        </authorList>
    </citation>
    <scope>NUCLEOTIDE SEQUENCE</scope>
    <source>
        <strain evidence="1">B2_4</strain>
    </source>
</reference>
<evidence type="ECO:0000313" key="1">
    <source>
        <dbReference type="EMBL" id="WHX51327.1"/>
    </source>
</evidence>
<proteinExistence type="predicted"/>
<protein>
    <submittedName>
        <fullName evidence="1">Uncharacterized protein</fullName>
    </submittedName>
</protein>
<dbReference type="KEGG" id="pwn:QNH46_12075"/>
<name>A0AA95L3B5_9BACL</name>
<accession>A0AA95L3B5</accession>
<sequence length="43" mass="4968">MQLVKVQQNYAGERALLILPIVPDVEDRFAKSDFRTYDEGDIL</sequence>
<dbReference type="Proteomes" id="UP001177943">
    <property type="component" value="Chromosome"/>
</dbReference>
<gene>
    <name evidence="1" type="ORF">QNH46_12075</name>
</gene>